<name>A0AB94IXA4_9BACT</name>
<dbReference type="RefSeq" id="WP_015556514.1">
    <property type="nucleotide sequence ID" value="NZ_OZ209244.1"/>
</dbReference>
<dbReference type="AlphaFoldDB" id="A0AB94IXA4"/>
<dbReference type="EMBL" id="FP929056">
    <property type="protein sequence ID" value="CBL28367.1"/>
    <property type="molecule type" value="Genomic_DNA"/>
</dbReference>
<dbReference type="KEGG" id="sbr:SY1_12110"/>
<protein>
    <recommendedName>
        <fullName evidence="3">Transposase, YhgA-like</fullName>
    </recommendedName>
</protein>
<evidence type="ECO:0000313" key="2">
    <source>
        <dbReference type="Proteomes" id="UP000008957"/>
    </source>
</evidence>
<dbReference type="Proteomes" id="UP000008957">
    <property type="component" value="Chromosome"/>
</dbReference>
<accession>A0AB94IXA4</accession>
<dbReference type="PANTHER" id="PTHR35586">
    <property type="entry name" value="SLL1691 PROTEIN"/>
    <property type="match status" value="1"/>
</dbReference>
<sequence length="328" mass="37468">MSGKKKDPSEKAAKEPRRDDLLWKDILNRFFVPMLHSLLPDLARDLDEKRDVVFLDKELRRLARFTQRSEGGEPDGNRFVDLLANVPLRTQEDAWILLHVEVQGRGGNEDFPLRMHRYRGLLEGRYRRHVSALALLIEPLSEAQSYGIYSWEGYGTRVKYEFPVFKLYEGDEEALKASDNPFDWAHLAGLRAWKSRSSEPRKLSYLKEMLKLLDEQGWPHADKAQLLVFMEGVIHLTEDESSREYEEWESALEEAKEAGRMYVSIMERKGIEKGIQLGRTEGIQLGEARGVAATARRMLGMSFTSEQISQATGLSPDEVAALRAGTGN</sequence>
<gene>
    <name evidence="1" type="ORF">SY1_12110</name>
</gene>
<dbReference type="PANTHER" id="PTHR35586:SF1">
    <property type="entry name" value="SLL1691 PROTEIN"/>
    <property type="match status" value="1"/>
</dbReference>
<reference evidence="2" key="1">
    <citation type="submission" date="2010-03" db="EMBL/GenBank/DDBJ databases">
        <title>The genome sequence of Synergistetes sp. SGP1.</title>
        <authorList>
            <consortium name="metaHIT consortium -- http://www.metahit.eu/"/>
            <person name="Pajon A."/>
            <person name="Turner K."/>
            <person name="Parkhill J."/>
            <person name="Wade W."/>
            <person name="Vartoukian S."/>
        </authorList>
    </citation>
    <scope>NUCLEOTIDE SEQUENCE [LARGE SCALE GENOMIC DNA]</scope>
    <source>
        <strain evidence="2">SGP1</strain>
    </source>
</reference>
<organism evidence="1 2">
    <name type="scientific">Fretibacterium fastidiosum</name>
    <dbReference type="NCBI Taxonomy" id="651822"/>
    <lineage>
        <taxon>Bacteria</taxon>
        <taxon>Thermotogati</taxon>
        <taxon>Synergistota</taxon>
        <taxon>Synergistia</taxon>
        <taxon>Synergistales</taxon>
        <taxon>Aminobacteriaceae</taxon>
        <taxon>Fretibacterium</taxon>
    </lineage>
</organism>
<keyword evidence="2" id="KW-1185">Reference proteome</keyword>
<proteinExistence type="predicted"/>
<evidence type="ECO:0008006" key="3">
    <source>
        <dbReference type="Google" id="ProtNLM"/>
    </source>
</evidence>
<reference evidence="1 2" key="2">
    <citation type="submission" date="2010-03" db="EMBL/GenBank/DDBJ databases">
        <authorList>
            <person name="Pajon A."/>
        </authorList>
    </citation>
    <scope>NUCLEOTIDE SEQUENCE [LARGE SCALE GENOMIC DNA]</scope>
    <source>
        <strain evidence="1 2">SGP1</strain>
    </source>
</reference>
<evidence type="ECO:0000313" key="1">
    <source>
        <dbReference type="EMBL" id="CBL28367.1"/>
    </source>
</evidence>